<feature type="transmembrane region" description="Helical" evidence="1">
    <location>
        <begin position="139"/>
        <end position="158"/>
    </location>
</feature>
<accession>A0ABD2M963</accession>
<evidence type="ECO:0000313" key="2">
    <source>
        <dbReference type="EMBL" id="KAL3124058.1"/>
    </source>
</evidence>
<name>A0ABD2M963_9BILA</name>
<comment type="caution">
    <text evidence="2">The sequence shown here is derived from an EMBL/GenBank/DDBJ whole genome shotgun (WGS) entry which is preliminary data.</text>
</comment>
<organism evidence="2 3">
    <name type="scientific">Heterodera trifolii</name>
    <dbReference type="NCBI Taxonomy" id="157864"/>
    <lineage>
        <taxon>Eukaryota</taxon>
        <taxon>Metazoa</taxon>
        <taxon>Ecdysozoa</taxon>
        <taxon>Nematoda</taxon>
        <taxon>Chromadorea</taxon>
        <taxon>Rhabditida</taxon>
        <taxon>Tylenchina</taxon>
        <taxon>Tylenchomorpha</taxon>
        <taxon>Tylenchoidea</taxon>
        <taxon>Heteroderidae</taxon>
        <taxon>Heteroderinae</taxon>
        <taxon>Heterodera</taxon>
    </lineage>
</organism>
<keyword evidence="1" id="KW-0812">Transmembrane</keyword>
<sequence length="170" mass="18954">MVAQIPLIKWTTVFDELFVQLPSIYPLNFIAITLTNILISTVHATFFDRDRTAHNPIQMPTHQLIHTFETNEQCLTNCPRPCVMQILEELEMMPRWICDPSSQSNAQLPPLAKGTAQNVRSLRPLLNDDGGDTFSHSQILLAIAPIVCLLILCVAISLRRCSASAAMATI</sequence>
<reference evidence="2 3" key="1">
    <citation type="submission" date="2024-10" db="EMBL/GenBank/DDBJ databases">
        <authorList>
            <person name="Kim D."/>
        </authorList>
    </citation>
    <scope>NUCLEOTIDE SEQUENCE [LARGE SCALE GENOMIC DNA]</scope>
    <source>
        <strain evidence="2">BH-2024</strain>
    </source>
</reference>
<proteinExistence type="predicted"/>
<keyword evidence="1" id="KW-1133">Transmembrane helix</keyword>
<dbReference type="EMBL" id="JBICBT010000078">
    <property type="protein sequence ID" value="KAL3124058.1"/>
    <property type="molecule type" value="Genomic_DNA"/>
</dbReference>
<feature type="transmembrane region" description="Helical" evidence="1">
    <location>
        <begin position="24"/>
        <end position="47"/>
    </location>
</feature>
<protein>
    <submittedName>
        <fullName evidence="2">Uncharacterized protein</fullName>
    </submittedName>
</protein>
<gene>
    <name evidence="2" type="ORF">niasHT_004647</name>
</gene>
<dbReference type="AlphaFoldDB" id="A0ABD2M963"/>
<keyword evidence="3" id="KW-1185">Reference proteome</keyword>
<keyword evidence="1" id="KW-0472">Membrane</keyword>
<evidence type="ECO:0000313" key="3">
    <source>
        <dbReference type="Proteomes" id="UP001620626"/>
    </source>
</evidence>
<evidence type="ECO:0000256" key="1">
    <source>
        <dbReference type="SAM" id="Phobius"/>
    </source>
</evidence>
<dbReference type="Proteomes" id="UP001620626">
    <property type="component" value="Unassembled WGS sequence"/>
</dbReference>